<dbReference type="AlphaFoldDB" id="A0A425I546"/>
<name>A0A425I546_TOXGO</name>
<evidence type="ECO:0000256" key="1">
    <source>
        <dbReference type="SAM" id="MobiDB-lite"/>
    </source>
</evidence>
<dbReference type="EMBL" id="AHIV02000470">
    <property type="protein sequence ID" value="RQX73954.1"/>
    <property type="molecule type" value="Genomic_DNA"/>
</dbReference>
<sequence length="188" mass="20739">MSFGSAEGNLCCAGFGGSVQAGDCWPPTNRDERSRCMLASGLSRRHIERRRLPRNLFFIDFACRRLETYERRHIHHFVALAAAACTARKASCAPANRRKGSPVSEACSALRRRRLQASLAGLPRSPRKKCATLSPLHLPLRRRVAGHAVWARRTVPAASDAPVPPTERPGSPSDSGAKPKHRCMLRPR</sequence>
<organism evidence="2 3">
    <name type="scientific">Toxoplasma gondii CAST</name>
    <dbReference type="NCBI Taxonomy" id="943122"/>
    <lineage>
        <taxon>Eukaryota</taxon>
        <taxon>Sar</taxon>
        <taxon>Alveolata</taxon>
        <taxon>Apicomplexa</taxon>
        <taxon>Conoidasida</taxon>
        <taxon>Coccidia</taxon>
        <taxon>Eucoccidiorida</taxon>
        <taxon>Eimeriorina</taxon>
        <taxon>Sarcocystidae</taxon>
        <taxon>Toxoplasma</taxon>
    </lineage>
</organism>
<proteinExistence type="predicted"/>
<gene>
    <name evidence="2" type="ORF">TGCAST_264830B</name>
</gene>
<reference evidence="2 3" key="1">
    <citation type="submission" date="2017-10" db="EMBL/GenBank/DDBJ databases">
        <authorList>
            <person name="Sibley D."/>
            <person name="Venepally P."/>
            <person name="Karamycheva S."/>
            <person name="Hadjithomas M."/>
            <person name="Khan A."/>
            <person name="Brunk B."/>
            <person name="Roos D."/>
            <person name="Caler E."/>
            <person name="Lorenzi H."/>
        </authorList>
    </citation>
    <scope>NUCLEOTIDE SEQUENCE [LARGE SCALE GENOMIC DNA]</scope>
    <source>
        <strain evidence="2 3">CAST</strain>
    </source>
</reference>
<dbReference type="VEuPathDB" id="ToxoDB:TGCAST_264830B"/>
<feature type="region of interest" description="Disordered" evidence="1">
    <location>
        <begin position="154"/>
        <end position="188"/>
    </location>
</feature>
<comment type="caution">
    <text evidence="2">The sequence shown here is derived from an EMBL/GenBank/DDBJ whole genome shotgun (WGS) entry which is preliminary data.</text>
</comment>
<evidence type="ECO:0000313" key="2">
    <source>
        <dbReference type="EMBL" id="RQX73954.1"/>
    </source>
</evidence>
<evidence type="ECO:0000313" key="3">
    <source>
        <dbReference type="Proteomes" id="UP000284452"/>
    </source>
</evidence>
<accession>A0A425I546</accession>
<feature type="compositionally biased region" description="Basic residues" evidence="1">
    <location>
        <begin position="178"/>
        <end position="188"/>
    </location>
</feature>
<protein>
    <submittedName>
        <fullName evidence="2">Uncharacterized protein</fullName>
    </submittedName>
</protein>
<dbReference type="Proteomes" id="UP000284452">
    <property type="component" value="Unassembled WGS sequence"/>
</dbReference>